<protein>
    <submittedName>
        <fullName evidence="1">Uncharacterized protein</fullName>
    </submittedName>
</protein>
<keyword evidence="2" id="KW-1185">Reference proteome</keyword>
<sequence length="103" mass="11621">MPFDGCIIGRIADDEKRIDLSISFKIFVLYFTQFYVPVRVADETAFVLTQPESALDFSAFLSLPADFGRFCRKGARLYLQFKKRGVGVKHTFSSQNRSGSALV</sequence>
<dbReference type="AlphaFoldDB" id="A0A419N9B1"/>
<evidence type="ECO:0000313" key="1">
    <source>
        <dbReference type="EMBL" id="RJT44253.1"/>
    </source>
</evidence>
<evidence type="ECO:0000313" key="2">
    <source>
        <dbReference type="Proteomes" id="UP000284908"/>
    </source>
</evidence>
<dbReference type="EMBL" id="RAHH01000011">
    <property type="protein sequence ID" value="RJT44253.1"/>
    <property type="molecule type" value="Genomic_DNA"/>
</dbReference>
<dbReference type="Proteomes" id="UP000284908">
    <property type="component" value="Unassembled WGS sequence"/>
</dbReference>
<reference evidence="1 2" key="1">
    <citation type="submission" date="2018-09" db="EMBL/GenBank/DDBJ databases">
        <authorList>
            <person name="Le Fleche-Mateos A."/>
        </authorList>
    </citation>
    <scope>NUCLEOTIDE SEQUENCE [LARGE SCALE GENOMIC DNA]</scope>
    <source>
        <strain evidence="1 2">DSM 27399</strain>
    </source>
</reference>
<accession>A0A419N9B1</accession>
<name>A0A419N9B1_9GAMM</name>
<gene>
    <name evidence="1" type="ORF">D6C13_10875</name>
</gene>
<comment type="caution">
    <text evidence="1">The sequence shown here is derived from an EMBL/GenBank/DDBJ whole genome shotgun (WGS) entry which is preliminary data.</text>
</comment>
<proteinExistence type="predicted"/>
<organism evidence="1 2">
    <name type="scientific">Rahnella woolbedingensis</name>
    <dbReference type="NCBI Taxonomy" id="1510574"/>
    <lineage>
        <taxon>Bacteria</taxon>
        <taxon>Pseudomonadati</taxon>
        <taxon>Pseudomonadota</taxon>
        <taxon>Gammaproteobacteria</taxon>
        <taxon>Enterobacterales</taxon>
        <taxon>Yersiniaceae</taxon>
        <taxon>Rahnella</taxon>
    </lineage>
</organism>